<dbReference type="Pfam" id="PF08545">
    <property type="entry name" value="ACP_syn_III"/>
    <property type="match status" value="1"/>
</dbReference>
<evidence type="ECO:0000256" key="1">
    <source>
        <dbReference type="ARBA" id="ARBA00022679"/>
    </source>
</evidence>
<protein>
    <submittedName>
        <fullName evidence="5">3-oxoacyl-[acyl-carrier-protein] synthase-3</fullName>
    </submittedName>
</protein>
<reference evidence="5 6" key="1">
    <citation type="submission" date="2017-04" db="EMBL/GenBank/DDBJ databases">
        <authorList>
            <person name="Afonso C.L."/>
            <person name="Miller P.J."/>
            <person name="Scott M.A."/>
            <person name="Spackman E."/>
            <person name="Goraichik I."/>
            <person name="Dimitrov K.M."/>
            <person name="Suarez D.L."/>
            <person name="Swayne D.E."/>
        </authorList>
    </citation>
    <scope>NUCLEOTIDE SEQUENCE [LARGE SCALE GENOMIC DNA]</scope>
    <source>
        <strain evidence="5 6">DSM 12816</strain>
    </source>
</reference>
<keyword evidence="2" id="KW-0012">Acyltransferase</keyword>
<dbReference type="PANTHER" id="PTHR34069">
    <property type="entry name" value="3-OXOACYL-[ACYL-CARRIER-PROTEIN] SYNTHASE 3"/>
    <property type="match status" value="1"/>
</dbReference>
<dbReference type="InterPro" id="IPR013751">
    <property type="entry name" value="ACP_syn_III_N"/>
</dbReference>
<dbReference type="OrthoDB" id="9786707at2"/>
<sequence>MSNTRVGVVGMGLYIPDNYWTSEYCAKLTDGRWTAKAIEEKLGFRRKPVARSWEGTQYMGAQAARDCLKNTGFDPLKIDAIVWVGEEWKERLLTTSALYVQREVGAKNAWGVDISNRCCTFITGIKMARDMIVADPSINTILLCGGYRNNDFIQLTNPKVSMLYSIGSGAAAMLIKRGHPENEILGTHFVCDGSLFHTMGVPIGGTETPITHENLDHWMNYEISDGDFMKARLNEVSMPNWFTCIDKSLEKSGGLTRKDVGYVAVTQFKRSMHNYMLGEYGLTEDNSTYLEDYGHVGQMDQVLSITLGMQAGKIHDGTVISLVGAGGGYIWAAGVIRWGKIKEK</sequence>
<dbReference type="AlphaFoldDB" id="A0A1W2C3A0"/>
<keyword evidence="1" id="KW-0808">Transferase</keyword>
<dbReference type="InterPro" id="IPR016039">
    <property type="entry name" value="Thiolase-like"/>
</dbReference>
<gene>
    <name evidence="5" type="ORF">SAMN02745168_2528</name>
</gene>
<evidence type="ECO:0000256" key="2">
    <source>
        <dbReference type="ARBA" id="ARBA00023315"/>
    </source>
</evidence>
<accession>A0A1W2C3A0</accession>
<keyword evidence="6" id="KW-1185">Reference proteome</keyword>
<dbReference type="NCBIfam" id="NF005308">
    <property type="entry name" value="PRK06840.1"/>
    <property type="match status" value="1"/>
</dbReference>
<dbReference type="GO" id="GO:0044550">
    <property type="term" value="P:secondary metabolite biosynthetic process"/>
    <property type="evidence" value="ECO:0007669"/>
    <property type="project" value="TreeGrafter"/>
</dbReference>
<dbReference type="EMBL" id="FWXW01000007">
    <property type="protein sequence ID" value="SMC79571.1"/>
    <property type="molecule type" value="Genomic_DNA"/>
</dbReference>
<organism evidence="5 6">
    <name type="scientific">Papillibacter cinnamivorans DSM 12816</name>
    <dbReference type="NCBI Taxonomy" id="1122930"/>
    <lineage>
        <taxon>Bacteria</taxon>
        <taxon>Bacillati</taxon>
        <taxon>Bacillota</taxon>
        <taxon>Clostridia</taxon>
        <taxon>Eubacteriales</taxon>
        <taxon>Oscillospiraceae</taxon>
        <taxon>Papillibacter</taxon>
    </lineage>
</organism>
<feature type="domain" description="Beta-ketoacyl-[acyl-carrier-protein] synthase III N-terminal" evidence="4">
    <location>
        <begin position="113"/>
        <end position="193"/>
    </location>
</feature>
<feature type="domain" description="Beta-ketoacyl-[acyl-carrier-protein] synthase III C-terminal" evidence="3">
    <location>
        <begin position="254"/>
        <end position="338"/>
    </location>
</feature>
<evidence type="ECO:0000259" key="3">
    <source>
        <dbReference type="Pfam" id="PF08541"/>
    </source>
</evidence>
<dbReference type="SUPFAM" id="SSF53901">
    <property type="entry name" value="Thiolase-like"/>
    <property type="match status" value="1"/>
</dbReference>
<dbReference type="STRING" id="1122930.SAMN02745168_2528"/>
<dbReference type="Gene3D" id="3.40.47.10">
    <property type="match status" value="1"/>
</dbReference>
<evidence type="ECO:0000313" key="5">
    <source>
        <dbReference type="EMBL" id="SMC79571.1"/>
    </source>
</evidence>
<name>A0A1W2C3A0_9FIRM</name>
<dbReference type="GO" id="GO:0004315">
    <property type="term" value="F:3-oxoacyl-[acyl-carrier-protein] synthase activity"/>
    <property type="evidence" value="ECO:0007669"/>
    <property type="project" value="InterPro"/>
</dbReference>
<evidence type="ECO:0000313" key="6">
    <source>
        <dbReference type="Proteomes" id="UP000192790"/>
    </source>
</evidence>
<evidence type="ECO:0000259" key="4">
    <source>
        <dbReference type="Pfam" id="PF08545"/>
    </source>
</evidence>
<dbReference type="PANTHER" id="PTHR34069:SF2">
    <property type="entry name" value="BETA-KETOACYL-[ACYL-CARRIER-PROTEIN] SYNTHASE III"/>
    <property type="match status" value="1"/>
</dbReference>
<dbReference type="InterPro" id="IPR013747">
    <property type="entry name" value="ACP_syn_III_C"/>
</dbReference>
<dbReference type="RefSeq" id="WP_084235275.1">
    <property type="nucleotide sequence ID" value="NZ_FWXW01000007.1"/>
</dbReference>
<dbReference type="Proteomes" id="UP000192790">
    <property type="component" value="Unassembled WGS sequence"/>
</dbReference>
<dbReference type="Pfam" id="PF08541">
    <property type="entry name" value="ACP_syn_III_C"/>
    <property type="match status" value="1"/>
</dbReference>
<dbReference type="GO" id="GO:0006633">
    <property type="term" value="P:fatty acid biosynthetic process"/>
    <property type="evidence" value="ECO:0007669"/>
    <property type="project" value="InterPro"/>
</dbReference>
<proteinExistence type="predicted"/>